<name>A0ABV8LUM7_9ACTN</name>
<dbReference type="Pfam" id="PF01370">
    <property type="entry name" value="Epimerase"/>
    <property type="match status" value="1"/>
</dbReference>
<protein>
    <recommendedName>
        <fullName evidence="6">UDP-glucose 4-epimerase</fullName>
        <ecNumber evidence="5">5.1.3.2</ecNumber>
    </recommendedName>
    <alternativeName>
        <fullName evidence="10">Galactowaldenase</fullName>
    </alternativeName>
    <alternativeName>
        <fullName evidence="9">UDP-galactose 4-epimerase</fullName>
    </alternativeName>
</protein>
<dbReference type="PANTHER" id="PTHR43725">
    <property type="entry name" value="UDP-GLUCOSE 4-EPIMERASE"/>
    <property type="match status" value="1"/>
</dbReference>
<evidence type="ECO:0000256" key="5">
    <source>
        <dbReference type="ARBA" id="ARBA00013189"/>
    </source>
</evidence>
<reference evidence="13" key="1">
    <citation type="journal article" date="2019" name="Int. J. Syst. Evol. Microbiol.">
        <title>The Global Catalogue of Microorganisms (GCM) 10K type strain sequencing project: providing services to taxonomists for standard genome sequencing and annotation.</title>
        <authorList>
            <consortium name="The Broad Institute Genomics Platform"/>
            <consortium name="The Broad Institute Genome Sequencing Center for Infectious Disease"/>
            <person name="Wu L."/>
            <person name="Ma J."/>
        </authorList>
    </citation>
    <scope>NUCLEOTIDE SEQUENCE [LARGE SCALE GENOMIC DNA]</scope>
    <source>
        <strain evidence="13">CGMCC 4.7289</strain>
    </source>
</reference>
<comment type="pathway">
    <text evidence="3">Carbohydrate metabolism; galactose metabolism.</text>
</comment>
<dbReference type="Gene3D" id="3.40.50.720">
    <property type="entry name" value="NAD(P)-binding Rossmann-like Domain"/>
    <property type="match status" value="1"/>
</dbReference>
<dbReference type="InterPro" id="IPR001509">
    <property type="entry name" value="Epimerase_deHydtase"/>
</dbReference>
<feature type="domain" description="NAD-dependent epimerase/dehydratase" evidence="11">
    <location>
        <begin position="3"/>
        <end position="243"/>
    </location>
</feature>
<dbReference type="EMBL" id="JBHSAY010000015">
    <property type="protein sequence ID" value="MFC4134792.1"/>
    <property type="molecule type" value="Genomic_DNA"/>
</dbReference>
<evidence type="ECO:0000256" key="4">
    <source>
        <dbReference type="ARBA" id="ARBA00007637"/>
    </source>
</evidence>
<dbReference type="InterPro" id="IPR036291">
    <property type="entry name" value="NAD(P)-bd_dom_sf"/>
</dbReference>
<keyword evidence="8 12" id="KW-0413">Isomerase</keyword>
<sequence>MKVLITGGAGYIGSTIASALVDHGLVPVILDNLTTGRADYVRDRLFYRGCISDGALVDQIFAEHPDIYATIHCAGLIVVPESVLQPLRYYRENVAKTVQLVDHLLRNDCRRLVFSSSAACYGAASGEAVDEWSPTAPNSPYAQTKAMAESILSDLAAAGALSAISLRYFNPIGADPQMRTGLQIRNPSHVLGNLIRAWERGERFTITGIEWPTRDGSAIRDYVHIWDLAEAHVAAVREFDAVAGKANRVHQVINLGSGRGTTVRELLAAFEHVTGARLTLREDRPRPGDTAGSFSRNDLAQRLLGWRPKFTTEEGIRHSLEWRAIDGHLNLGAPA</sequence>
<organism evidence="12 13">
    <name type="scientific">Hamadaea flava</name>
    <dbReference type="NCBI Taxonomy" id="1742688"/>
    <lineage>
        <taxon>Bacteria</taxon>
        <taxon>Bacillati</taxon>
        <taxon>Actinomycetota</taxon>
        <taxon>Actinomycetes</taxon>
        <taxon>Micromonosporales</taxon>
        <taxon>Micromonosporaceae</taxon>
        <taxon>Hamadaea</taxon>
    </lineage>
</organism>
<dbReference type="RefSeq" id="WP_253761070.1">
    <property type="nucleotide sequence ID" value="NZ_JAMZDZ010000001.1"/>
</dbReference>
<keyword evidence="13" id="KW-1185">Reference proteome</keyword>
<dbReference type="Gene3D" id="3.90.25.10">
    <property type="entry name" value="UDP-galactose 4-epimerase, domain 1"/>
    <property type="match status" value="1"/>
</dbReference>
<dbReference type="GO" id="GO:0003978">
    <property type="term" value="F:UDP-glucose 4-epimerase activity"/>
    <property type="evidence" value="ECO:0007669"/>
    <property type="project" value="UniProtKB-EC"/>
</dbReference>
<dbReference type="EC" id="5.1.3.2" evidence="5"/>
<evidence type="ECO:0000256" key="6">
    <source>
        <dbReference type="ARBA" id="ARBA00018569"/>
    </source>
</evidence>
<gene>
    <name evidence="12" type="primary">galE</name>
    <name evidence="12" type="ORF">ACFOZ4_29640</name>
</gene>
<evidence type="ECO:0000313" key="12">
    <source>
        <dbReference type="EMBL" id="MFC4134792.1"/>
    </source>
</evidence>
<evidence type="ECO:0000256" key="2">
    <source>
        <dbReference type="ARBA" id="ARBA00001911"/>
    </source>
</evidence>
<dbReference type="Proteomes" id="UP001595816">
    <property type="component" value="Unassembled WGS sequence"/>
</dbReference>
<keyword evidence="7" id="KW-0520">NAD</keyword>
<dbReference type="SUPFAM" id="SSF51735">
    <property type="entry name" value="NAD(P)-binding Rossmann-fold domains"/>
    <property type="match status" value="1"/>
</dbReference>
<dbReference type="InterPro" id="IPR005886">
    <property type="entry name" value="UDP_G4E"/>
</dbReference>
<dbReference type="NCBIfam" id="TIGR01179">
    <property type="entry name" value="galE"/>
    <property type="match status" value="1"/>
</dbReference>
<comment type="catalytic activity">
    <reaction evidence="1">
        <text>UDP-alpha-D-glucose = UDP-alpha-D-galactose</text>
        <dbReference type="Rhea" id="RHEA:22168"/>
        <dbReference type="ChEBI" id="CHEBI:58885"/>
        <dbReference type="ChEBI" id="CHEBI:66914"/>
        <dbReference type="EC" id="5.1.3.2"/>
    </reaction>
</comment>
<evidence type="ECO:0000256" key="7">
    <source>
        <dbReference type="ARBA" id="ARBA00023027"/>
    </source>
</evidence>
<proteinExistence type="inferred from homology"/>
<comment type="caution">
    <text evidence="12">The sequence shown here is derived from an EMBL/GenBank/DDBJ whole genome shotgun (WGS) entry which is preliminary data.</text>
</comment>
<comment type="cofactor">
    <cofactor evidence="2">
        <name>NAD(+)</name>
        <dbReference type="ChEBI" id="CHEBI:57540"/>
    </cofactor>
</comment>
<accession>A0ABV8LUM7</accession>
<evidence type="ECO:0000256" key="1">
    <source>
        <dbReference type="ARBA" id="ARBA00000083"/>
    </source>
</evidence>
<evidence type="ECO:0000259" key="11">
    <source>
        <dbReference type="Pfam" id="PF01370"/>
    </source>
</evidence>
<evidence type="ECO:0000313" key="13">
    <source>
        <dbReference type="Proteomes" id="UP001595816"/>
    </source>
</evidence>
<comment type="similarity">
    <text evidence="4">Belongs to the NAD(P)-dependent epimerase/dehydratase family.</text>
</comment>
<evidence type="ECO:0000256" key="3">
    <source>
        <dbReference type="ARBA" id="ARBA00004947"/>
    </source>
</evidence>
<evidence type="ECO:0000256" key="9">
    <source>
        <dbReference type="ARBA" id="ARBA00031367"/>
    </source>
</evidence>
<evidence type="ECO:0000256" key="8">
    <source>
        <dbReference type="ARBA" id="ARBA00023235"/>
    </source>
</evidence>
<evidence type="ECO:0000256" key="10">
    <source>
        <dbReference type="ARBA" id="ARBA00033067"/>
    </source>
</evidence>